<keyword evidence="14" id="KW-0234">DNA repair</keyword>
<feature type="domain" description="DNA-directed DNA polymerase family A palm" evidence="18">
    <location>
        <begin position="720"/>
        <end position="937"/>
    </location>
</feature>
<accession>A0A0E0EIK1</accession>
<evidence type="ECO:0000313" key="19">
    <source>
        <dbReference type="EnsemblPlants" id="OMERI08G04580.1"/>
    </source>
</evidence>
<keyword evidence="4" id="KW-0808">Transferase</keyword>
<evidence type="ECO:0000256" key="5">
    <source>
        <dbReference type="ARBA" id="ARBA00022695"/>
    </source>
</evidence>
<evidence type="ECO:0000256" key="12">
    <source>
        <dbReference type="ARBA" id="ARBA00022946"/>
    </source>
</evidence>
<evidence type="ECO:0000256" key="1">
    <source>
        <dbReference type="ARBA" id="ARBA00005536"/>
    </source>
</evidence>
<evidence type="ECO:0000256" key="15">
    <source>
        <dbReference type="ARBA" id="ARBA00049244"/>
    </source>
</evidence>
<feature type="compositionally biased region" description="Pro residues" evidence="17">
    <location>
        <begin position="1597"/>
        <end position="1606"/>
    </location>
</feature>
<dbReference type="GO" id="GO:0015031">
    <property type="term" value="P:protein transport"/>
    <property type="evidence" value="ECO:0007669"/>
    <property type="project" value="InterPro"/>
</dbReference>
<evidence type="ECO:0000256" key="6">
    <source>
        <dbReference type="ARBA" id="ARBA00022705"/>
    </source>
</evidence>
<evidence type="ECO:0000256" key="8">
    <source>
        <dbReference type="ARBA" id="ARBA00022763"/>
    </source>
</evidence>
<dbReference type="CDD" id="cd08640">
    <property type="entry name" value="DNA_pol_A_plastid_like"/>
    <property type="match status" value="1"/>
</dbReference>
<evidence type="ECO:0000256" key="16">
    <source>
        <dbReference type="SAM" id="Coils"/>
    </source>
</evidence>
<dbReference type="InterPro" id="IPR001098">
    <property type="entry name" value="DNA-dir_DNA_pol_A_palm_dom"/>
</dbReference>
<proteinExistence type="inferred from homology"/>
<feature type="region of interest" description="Disordered" evidence="17">
    <location>
        <begin position="60"/>
        <end position="86"/>
    </location>
</feature>
<evidence type="ECO:0000256" key="11">
    <source>
        <dbReference type="ARBA" id="ARBA00022932"/>
    </source>
</evidence>
<keyword evidence="13" id="KW-0238">DNA-binding</keyword>
<dbReference type="CDD" id="cd06139">
    <property type="entry name" value="DNA_polA_I_Ecoli_like_exo"/>
    <property type="match status" value="1"/>
</dbReference>
<comment type="similarity">
    <text evidence="1">Belongs to the IST1 family.</text>
</comment>
<keyword evidence="20" id="KW-1185">Reference proteome</keyword>
<feature type="compositionally biased region" description="Polar residues" evidence="17">
    <location>
        <begin position="1466"/>
        <end position="1533"/>
    </location>
</feature>
<keyword evidence="8" id="KW-0227">DNA damage</keyword>
<dbReference type="SUPFAM" id="SSF53098">
    <property type="entry name" value="Ribonuclease H-like"/>
    <property type="match status" value="1"/>
</dbReference>
<comment type="catalytic activity">
    <reaction evidence="15">
        <text>DNA(n) + a 2'-deoxyribonucleoside 5'-triphosphate = DNA(n+1) + diphosphate</text>
        <dbReference type="Rhea" id="RHEA:22508"/>
        <dbReference type="Rhea" id="RHEA-COMP:17339"/>
        <dbReference type="Rhea" id="RHEA-COMP:17340"/>
        <dbReference type="ChEBI" id="CHEBI:33019"/>
        <dbReference type="ChEBI" id="CHEBI:61560"/>
        <dbReference type="ChEBI" id="CHEBI:173112"/>
        <dbReference type="EC" id="2.7.7.7"/>
    </reaction>
</comment>
<dbReference type="PANTHER" id="PTHR10133:SF27">
    <property type="entry name" value="DNA POLYMERASE NU"/>
    <property type="match status" value="1"/>
</dbReference>
<feature type="compositionally biased region" description="Basic and acidic residues" evidence="17">
    <location>
        <begin position="72"/>
        <end position="81"/>
    </location>
</feature>
<keyword evidence="11" id="KW-0239">DNA-directed DNA polymerase</keyword>
<feature type="region of interest" description="Disordered" evidence="17">
    <location>
        <begin position="1695"/>
        <end position="1755"/>
    </location>
</feature>
<dbReference type="Pfam" id="PF00476">
    <property type="entry name" value="DNA_pol_A"/>
    <property type="match status" value="3"/>
</dbReference>
<evidence type="ECO:0000256" key="4">
    <source>
        <dbReference type="ARBA" id="ARBA00022679"/>
    </source>
</evidence>
<keyword evidence="10" id="KW-0269">Exonuclease</keyword>
<evidence type="ECO:0000256" key="3">
    <source>
        <dbReference type="ARBA" id="ARBA00012417"/>
    </source>
</evidence>
<keyword evidence="9" id="KW-0378">Hydrolase</keyword>
<dbReference type="Gene3D" id="3.30.420.10">
    <property type="entry name" value="Ribonuclease H-like superfamily/Ribonuclease H"/>
    <property type="match status" value="1"/>
</dbReference>
<name>A0A0E0EIK1_9ORYZ</name>
<dbReference type="Pfam" id="PF03398">
    <property type="entry name" value="Ist1"/>
    <property type="match status" value="1"/>
</dbReference>
<dbReference type="FunFam" id="3.30.420.10:FF:000051">
    <property type="entry name" value="DNA polymerase I"/>
    <property type="match status" value="1"/>
</dbReference>
<dbReference type="GO" id="GO:0008408">
    <property type="term" value="F:3'-5' exonuclease activity"/>
    <property type="evidence" value="ECO:0007669"/>
    <property type="project" value="InterPro"/>
</dbReference>
<dbReference type="EnsemblPlants" id="OMERI08G04580.1">
    <property type="protein sequence ID" value="OMERI08G04580.1"/>
    <property type="gene ID" value="OMERI08G04580"/>
</dbReference>
<dbReference type="EC" id="2.7.7.7" evidence="3"/>
<dbReference type="SMART" id="SM00482">
    <property type="entry name" value="POLAc"/>
    <property type="match status" value="2"/>
</dbReference>
<feature type="coiled-coil region" evidence="16">
    <location>
        <begin position="1198"/>
        <end position="1225"/>
    </location>
</feature>
<dbReference type="Proteomes" id="UP000008021">
    <property type="component" value="Chromosome 8"/>
</dbReference>
<reference evidence="19" key="1">
    <citation type="submission" date="2015-04" db="UniProtKB">
        <authorList>
            <consortium name="EnsemblPlants"/>
        </authorList>
    </citation>
    <scope>IDENTIFICATION</scope>
</reference>
<dbReference type="FunFam" id="1.10.150.20:FF:000034">
    <property type="entry name" value="DNA polymerase I"/>
    <property type="match status" value="2"/>
</dbReference>
<dbReference type="InterPro" id="IPR002298">
    <property type="entry name" value="DNA_polymerase_A"/>
</dbReference>
<dbReference type="PANTHER" id="PTHR10133">
    <property type="entry name" value="DNA POLYMERASE I"/>
    <property type="match status" value="1"/>
</dbReference>
<evidence type="ECO:0000256" key="17">
    <source>
        <dbReference type="SAM" id="MobiDB-lite"/>
    </source>
</evidence>
<feature type="region of interest" description="Disordered" evidence="17">
    <location>
        <begin position="1417"/>
        <end position="1573"/>
    </location>
</feature>
<dbReference type="InterPro" id="IPR036397">
    <property type="entry name" value="RNaseH_sf"/>
</dbReference>
<dbReference type="Pfam" id="PF01612">
    <property type="entry name" value="DNA_pol_A_exo1"/>
    <property type="match status" value="1"/>
</dbReference>
<dbReference type="InterPro" id="IPR042277">
    <property type="entry name" value="IST1-like"/>
</dbReference>
<evidence type="ECO:0000256" key="13">
    <source>
        <dbReference type="ARBA" id="ARBA00023125"/>
    </source>
</evidence>
<dbReference type="GO" id="GO:0009507">
    <property type="term" value="C:chloroplast"/>
    <property type="evidence" value="ECO:0007669"/>
    <property type="project" value="UniProtKB-ARBA"/>
</dbReference>
<evidence type="ECO:0000313" key="20">
    <source>
        <dbReference type="Proteomes" id="UP000008021"/>
    </source>
</evidence>
<keyword evidence="12" id="KW-0809">Transit peptide</keyword>
<keyword evidence="5" id="KW-0548">Nucleotidyltransferase</keyword>
<evidence type="ECO:0000259" key="18">
    <source>
        <dbReference type="SMART" id="SM00482"/>
    </source>
</evidence>
<dbReference type="eggNOG" id="KOG0950">
    <property type="taxonomic scope" value="Eukaryota"/>
</dbReference>
<keyword evidence="6" id="KW-0235">DNA replication</keyword>
<dbReference type="Gene3D" id="3.30.70.370">
    <property type="match status" value="2"/>
</dbReference>
<feature type="compositionally biased region" description="Polar residues" evidence="17">
    <location>
        <begin position="1719"/>
        <end position="1737"/>
    </location>
</feature>
<keyword evidence="7" id="KW-0540">Nuclease</keyword>
<protein>
    <recommendedName>
        <fullName evidence="3">DNA-directed DNA polymerase</fullName>
        <ecNumber evidence="3">2.7.7.7</ecNumber>
    </recommendedName>
</protein>
<evidence type="ECO:0000256" key="9">
    <source>
        <dbReference type="ARBA" id="ARBA00022801"/>
    </source>
</evidence>
<evidence type="ECO:0000256" key="7">
    <source>
        <dbReference type="ARBA" id="ARBA00022722"/>
    </source>
</evidence>
<dbReference type="SUPFAM" id="SSF56672">
    <property type="entry name" value="DNA/RNA polymerases"/>
    <property type="match status" value="2"/>
</dbReference>
<dbReference type="InterPro" id="IPR005061">
    <property type="entry name" value="Ist1"/>
</dbReference>
<dbReference type="PRINTS" id="PR00868">
    <property type="entry name" value="DNAPOLI"/>
</dbReference>
<dbReference type="GO" id="GO:0006261">
    <property type="term" value="P:DNA-templated DNA replication"/>
    <property type="evidence" value="ECO:0007669"/>
    <property type="project" value="InterPro"/>
</dbReference>
<comment type="similarity">
    <text evidence="2">Belongs to the DNA polymerase type-A family.</text>
</comment>
<dbReference type="InterPro" id="IPR043502">
    <property type="entry name" value="DNA/RNA_pol_sf"/>
</dbReference>
<dbReference type="GO" id="GO:0003887">
    <property type="term" value="F:DNA-directed DNA polymerase activity"/>
    <property type="evidence" value="ECO:0007669"/>
    <property type="project" value="UniProtKB-KW"/>
</dbReference>
<dbReference type="Gramene" id="OMERI08G04580.1">
    <property type="protein sequence ID" value="OMERI08G04580.1"/>
    <property type="gene ID" value="OMERI08G04580"/>
</dbReference>
<dbReference type="Gene3D" id="1.20.1260.60">
    <property type="entry name" value="Vacuolar protein sorting-associated protein Ist1"/>
    <property type="match status" value="1"/>
</dbReference>
<dbReference type="Gene3D" id="1.10.150.20">
    <property type="entry name" value="5' to 3' exonuclease, C-terminal subdomain"/>
    <property type="match status" value="2"/>
</dbReference>
<reference evidence="19" key="2">
    <citation type="submission" date="2018-05" db="EMBL/GenBank/DDBJ databases">
        <title>OmerRS3 (Oryza meridionalis Reference Sequence Version 3).</title>
        <authorList>
            <person name="Zhang J."/>
            <person name="Kudrna D."/>
            <person name="Lee S."/>
            <person name="Talag J."/>
            <person name="Welchert J."/>
            <person name="Wing R.A."/>
        </authorList>
    </citation>
    <scope>NUCLEOTIDE SEQUENCE [LARGE SCALE GENOMIC DNA]</scope>
    <source>
        <strain evidence="19">cv. OR44</strain>
    </source>
</reference>
<feature type="region of interest" description="Disordered" evidence="17">
    <location>
        <begin position="1588"/>
        <end position="1625"/>
    </location>
</feature>
<evidence type="ECO:0000256" key="2">
    <source>
        <dbReference type="ARBA" id="ARBA00007705"/>
    </source>
</evidence>
<evidence type="ECO:0000256" key="10">
    <source>
        <dbReference type="ARBA" id="ARBA00022839"/>
    </source>
</evidence>
<dbReference type="InterPro" id="IPR002562">
    <property type="entry name" value="3'-5'_exonuclease_dom"/>
</dbReference>
<organism evidence="19">
    <name type="scientific">Oryza meridionalis</name>
    <dbReference type="NCBI Taxonomy" id="40149"/>
    <lineage>
        <taxon>Eukaryota</taxon>
        <taxon>Viridiplantae</taxon>
        <taxon>Streptophyta</taxon>
        <taxon>Embryophyta</taxon>
        <taxon>Tracheophyta</taxon>
        <taxon>Spermatophyta</taxon>
        <taxon>Magnoliopsida</taxon>
        <taxon>Liliopsida</taxon>
        <taxon>Poales</taxon>
        <taxon>Poaceae</taxon>
        <taxon>BOP clade</taxon>
        <taxon>Oryzoideae</taxon>
        <taxon>Oryzeae</taxon>
        <taxon>Oryzinae</taxon>
        <taxon>Oryza</taxon>
    </lineage>
</organism>
<dbReference type="STRING" id="40149.A0A0E0EIK1"/>
<dbReference type="GO" id="GO:0003677">
    <property type="term" value="F:DNA binding"/>
    <property type="evidence" value="ECO:0007669"/>
    <property type="project" value="UniProtKB-KW"/>
</dbReference>
<dbReference type="HOGENOM" id="CLU_239272_0_0_1"/>
<evidence type="ECO:0000256" key="14">
    <source>
        <dbReference type="ARBA" id="ARBA00023204"/>
    </source>
</evidence>
<keyword evidence="16" id="KW-0175">Coiled coil</keyword>
<dbReference type="GO" id="GO:0006302">
    <property type="term" value="P:double-strand break repair"/>
    <property type="evidence" value="ECO:0007669"/>
    <property type="project" value="TreeGrafter"/>
</dbReference>
<dbReference type="InterPro" id="IPR012337">
    <property type="entry name" value="RNaseH-like_sf"/>
</dbReference>
<feature type="compositionally biased region" description="Basic and acidic residues" evidence="17">
    <location>
        <begin position="1607"/>
        <end position="1616"/>
    </location>
</feature>
<feature type="domain" description="DNA-directed DNA polymerase family A palm" evidence="18">
    <location>
        <begin position="938"/>
        <end position="1147"/>
    </location>
</feature>
<sequence length="1755" mass="197015">MVLVGRQDYSPSSGMGVSKTGAFRLGLYGNLNVQSSVQEWVDETKRLFFLRTTNNVRNNITNGTTPLRVGNLRHDPSEDIRSSNYPSLYNQRERGPSNSIVNRHVDTDLAKHCVMYQSAHAVPAPFSVVNNDIKPLNMLDGSKEEIPWHDSVTVESSLPKVSKSETTLVVDKAIPDKKEHKRITRKVTPNVPDKASLSTESKNARKLLATIYDKVLVVDNVESARSVVKLLTTKYKGFIHACDTEVANIDVKEETPVGHGEVICFSICSGNSDGEADFGNGKTCIWVDVLDGGRDVLMEFAPFFEDPSIKKVWHNYSFDSHVIENCGIKVAGFHADTMHLARLWDSSRRTDGGYSLEGLTNDHRVMDAVLKDIPKTGKVSMKTIFGQKKVRKNGSEGKTISIKPVEKLQREDRELWICYSSLDSMSTLKLYESLKNKLEAKEWIFDDCPRGTMYDFYEEYWRPFGALLVKMETEGVLVDRAYLSEIEKAAVTERELAADKFRKWASKHCPDAKYMNVNSDNQIRQLFFGGIENRNKCGETWPQSKTFKVPNDEGIATEGKKTPKSRTIKLFTIVEDLKVDMFTPTGWPSVSGDVLRSLAGKIPTDHIYKIDDGQEFDEDGSSLELPEQDIEDTSPYGTAYEAFGGGKKGREACHAIAALCEVFSIDKLISGFIIPLQGDRISCKEGRIHCSLNINTETGRLSARTPNLQNQPALEKDRYKIRQAFVAAPGNTLIVADYGQLELRILAHLTNCKSMLEAFKAGGDFHSRTAMNMYQHVRDAVEEKKVLLEWHPQPGQEKPPVPLLKDAFGAERRKAKMLNFSIAYGKTAVGLSWDWKVSVREARDTLKLWYRDRKEVSAWQKKQKAFALEKCEVYTLLGRSRQFPNMTHAGPGQKGHVERAAINAPVQGSAADVAMCAMLEIERNARLKELGWRLLLQLELRILAHLTNCKSMLEAFKAGGDFHSRTAMNMYQHVRDAVEEKKVLLEWYPQPGQDKPPVPLLKDAFGAERRKAKMLNFSIAYGKTAVGLSWDWKVSVREARDTLKLWYRDRKEVSAWQKKQKALALKKCEVYTLLGRSRQFPNMTHAGPGQKGHVERAAINAPVQGSAADVAMCAMLEIERNARLKELGWRLLLQVHDEVILEGPTESAEEAKTIVVECMSKPFYGTNILKVDLAVDAKYAKSCKTLLKLSIPRIKLLRNRRELQLRQMRRDIAKLLEAGQEATARIRVEHIIREENMMAAQEILELFCELIAVRLPIIETQKLGRFSDDMAEFMAALIYSLAHFWFIMTCYYWRECPIDLKEAISSICFAAPRCADLPELMQVQMMFATKYGKEFVAAATELMPDCGVNRQIIELLSIRAPPVDVKMKLLKEIAEEHEIDWDPSATQTEYLKPHEDLLNGPTYFNGSTLPLPKEKHEETLAASAAEHPDEDYESDTGLESLDLPEVPKAAIRPPSDTLATPDIDTHVQSSQPTSHEFPNMPSSQPTSHEFLNMPSSQPSSHEFSNIKSSQTTSHEFSNVQTSQPVSHEFSNPSDLEENPTANAAFMTQPKGSEHIPTPFAQPSMPVSPNEKKHFVPFASPPPFAVPSLVEKNESIPSPSPSPPVKPTDPEMFRTIDEVTPPPTTTDYLFSKQPEQLHSTSAENIANIDLDDVLSAAQTAAETAERAASAARAAANLAQLRIADLKKNSKAYENYSDSVRKESHPQTDVTQKPVFDHQDSFSSDTQGYVPSHLPQRSPSMEDDPYFSYPNLFSSKP</sequence>